<keyword evidence="2" id="KW-1185">Reference proteome</keyword>
<evidence type="ECO:0000313" key="2">
    <source>
        <dbReference type="Proteomes" id="UP001595799"/>
    </source>
</evidence>
<dbReference type="InterPro" id="IPR021251">
    <property type="entry name" value="DUF2793"/>
</dbReference>
<proteinExistence type="predicted"/>
<organism evidence="1 2">
    <name type="scientific">Fodinicurvata halophila</name>
    <dbReference type="NCBI Taxonomy" id="1419723"/>
    <lineage>
        <taxon>Bacteria</taxon>
        <taxon>Pseudomonadati</taxon>
        <taxon>Pseudomonadota</taxon>
        <taxon>Alphaproteobacteria</taxon>
        <taxon>Rhodospirillales</taxon>
        <taxon>Rhodovibrionaceae</taxon>
        <taxon>Fodinicurvata</taxon>
    </lineage>
</organism>
<reference evidence="2" key="1">
    <citation type="journal article" date="2019" name="Int. J. Syst. Evol. Microbiol.">
        <title>The Global Catalogue of Microorganisms (GCM) 10K type strain sequencing project: providing services to taxonomists for standard genome sequencing and annotation.</title>
        <authorList>
            <consortium name="The Broad Institute Genomics Platform"/>
            <consortium name="The Broad Institute Genome Sequencing Center for Infectious Disease"/>
            <person name="Wu L."/>
            <person name="Ma J."/>
        </authorList>
    </citation>
    <scope>NUCLEOTIDE SEQUENCE [LARGE SCALE GENOMIC DNA]</scope>
    <source>
        <strain evidence="2">CECT 8472</strain>
    </source>
</reference>
<dbReference type="Proteomes" id="UP001595799">
    <property type="component" value="Unassembled WGS sequence"/>
</dbReference>
<gene>
    <name evidence="1" type="ORF">ACFOW6_16005</name>
</gene>
<accession>A0ABV8URF9</accession>
<protein>
    <submittedName>
        <fullName evidence="1">DUF2793 domain-containing protein</fullName>
    </submittedName>
</protein>
<dbReference type="Pfam" id="PF10983">
    <property type="entry name" value="DUF2793"/>
    <property type="match status" value="1"/>
</dbReference>
<name>A0ABV8URF9_9PROT</name>
<comment type="caution">
    <text evidence="1">The sequence shown here is derived from an EMBL/GenBank/DDBJ whole genome shotgun (WGS) entry which is preliminary data.</text>
</comment>
<dbReference type="RefSeq" id="WP_382423427.1">
    <property type="nucleotide sequence ID" value="NZ_JBHSCW010000010.1"/>
</dbReference>
<dbReference type="EMBL" id="JBHSCW010000010">
    <property type="protein sequence ID" value="MFC4353053.1"/>
    <property type="molecule type" value="Genomic_DNA"/>
</dbReference>
<sequence>MSHESETTPRFHLPYLFTGQAQKELFHNAALNRLDALLACVLVSRTETAPPAEPQAMQAWLLPAGAQGDWSGAAGRIALWLDGWDFLDPPSGLKAWIADEDRHLFFDGAAWRAPHASPAQGQLADSAVQPAGLVAALADYAPLAGATFTGDVETAGNLSAANNIHAGGGFLTLGSGAAGLSADGTYAYLKDADGATRLFFGRAGADNRVIVELQDQAGGASFQVRDAGAQTVASVSSLGAADFQGAVSAAGFASAGQAGVSGSFQSADGKTVTVTGGLVTDIS</sequence>
<evidence type="ECO:0000313" key="1">
    <source>
        <dbReference type="EMBL" id="MFC4353053.1"/>
    </source>
</evidence>